<dbReference type="PANTHER" id="PTHR24305">
    <property type="entry name" value="CYTOCHROME P450"/>
    <property type="match status" value="1"/>
</dbReference>
<dbReference type="STRING" id="363999.A0A439DHC4"/>
<dbReference type="Pfam" id="PF00067">
    <property type="entry name" value="p450"/>
    <property type="match status" value="1"/>
</dbReference>
<dbReference type="SUPFAM" id="SSF48264">
    <property type="entry name" value="Cytochrome P450"/>
    <property type="match status" value="1"/>
</dbReference>
<evidence type="ECO:0008006" key="11">
    <source>
        <dbReference type="Google" id="ProtNLM"/>
    </source>
</evidence>
<comment type="cofactor">
    <cofactor evidence="1 8">
        <name>heme</name>
        <dbReference type="ChEBI" id="CHEBI:30413"/>
    </cofactor>
</comment>
<evidence type="ECO:0000256" key="1">
    <source>
        <dbReference type="ARBA" id="ARBA00001971"/>
    </source>
</evidence>
<evidence type="ECO:0000256" key="6">
    <source>
        <dbReference type="ARBA" id="ARBA00023004"/>
    </source>
</evidence>
<evidence type="ECO:0000256" key="5">
    <source>
        <dbReference type="ARBA" id="ARBA00023002"/>
    </source>
</evidence>
<sequence>MEPHSMFLGHLGAIKSLKDSLPKDAQSSYINLLIVRGWEKHFPAESSCPPVVYLDLWPVFPQPFIILVAPESCYQVIQGTPQPRHPILKWGLTPVTDGKDLISMSSENLDTYKLWRSRLRPGLSLRGLLSDITPILEEVEIFVHSLKALAGHNGQWGQIFPVYDKTMSLTYDVIARVTLDLRLREQTKGRSDFMRAFYKLTPLAKFNSLKNQLIRLTPQYRRTVAANSKVLRDTILRGVEKRLASSPNTRKTTVIDLALDDLFSSSRDSRKLPIDKEFLDTLVSQTKFIFFAGGDVVGLALAWVLYEIVKYPAVMAELRAEHNEVFGTDPAVVGEALRKQPYKVNELRYTKAVVKEALRLHSSSSTLRQGSPSFNIVIDGITFPTSGCVMQTSAGSIHRREDIFPRPTEFLPERFLVQEDHPLHPPKNAYRPFEMGNMRCIGDELALVEMSLAILYVVRELDFQFDWDGWDELRGRTGRPGMVFGERGYQCGSDVGRIKDGLPTRVRVRNETGGAA</sequence>
<evidence type="ECO:0000256" key="8">
    <source>
        <dbReference type="PIRSR" id="PIRSR602401-1"/>
    </source>
</evidence>
<proteinExistence type="predicted"/>
<keyword evidence="6 8" id="KW-0408">Iron</keyword>
<dbReference type="GO" id="GO:0004497">
    <property type="term" value="F:monooxygenase activity"/>
    <property type="evidence" value="ECO:0007669"/>
    <property type="project" value="UniProtKB-KW"/>
</dbReference>
<evidence type="ECO:0000256" key="7">
    <source>
        <dbReference type="ARBA" id="ARBA00023033"/>
    </source>
</evidence>
<evidence type="ECO:0000313" key="10">
    <source>
        <dbReference type="Proteomes" id="UP000286045"/>
    </source>
</evidence>
<evidence type="ECO:0000313" key="9">
    <source>
        <dbReference type="EMBL" id="RWA13797.1"/>
    </source>
</evidence>
<dbReference type="GO" id="GO:0005506">
    <property type="term" value="F:iron ion binding"/>
    <property type="evidence" value="ECO:0007669"/>
    <property type="project" value="InterPro"/>
</dbReference>
<dbReference type="InterPro" id="IPR036396">
    <property type="entry name" value="Cyt_P450_sf"/>
</dbReference>
<evidence type="ECO:0000256" key="3">
    <source>
        <dbReference type="ARBA" id="ARBA00022617"/>
    </source>
</evidence>
<dbReference type="EMBL" id="RYZI01000019">
    <property type="protein sequence ID" value="RWA13797.1"/>
    <property type="molecule type" value="Genomic_DNA"/>
</dbReference>
<dbReference type="InterPro" id="IPR001128">
    <property type="entry name" value="Cyt_P450"/>
</dbReference>
<feature type="binding site" description="axial binding residue" evidence="8">
    <location>
        <position position="440"/>
    </location>
    <ligand>
        <name>heme</name>
        <dbReference type="ChEBI" id="CHEBI:30413"/>
    </ligand>
    <ligandPart>
        <name>Fe</name>
        <dbReference type="ChEBI" id="CHEBI:18248"/>
    </ligandPart>
</feature>
<dbReference type="InterPro" id="IPR002401">
    <property type="entry name" value="Cyt_P450_E_grp-I"/>
</dbReference>
<comment type="pathway">
    <text evidence="2">Secondary metabolite biosynthesis.</text>
</comment>
<comment type="caution">
    <text evidence="9">The sequence shown here is derived from an EMBL/GenBank/DDBJ whole genome shotgun (WGS) entry which is preliminary data.</text>
</comment>
<keyword evidence="5" id="KW-0560">Oxidoreductase</keyword>
<organism evidence="9 10">
    <name type="scientific">Xylaria grammica</name>
    <dbReference type="NCBI Taxonomy" id="363999"/>
    <lineage>
        <taxon>Eukaryota</taxon>
        <taxon>Fungi</taxon>
        <taxon>Dikarya</taxon>
        <taxon>Ascomycota</taxon>
        <taxon>Pezizomycotina</taxon>
        <taxon>Sordariomycetes</taxon>
        <taxon>Xylariomycetidae</taxon>
        <taxon>Xylariales</taxon>
        <taxon>Xylariaceae</taxon>
        <taxon>Xylaria</taxon>
    </lineage>
</organism>
<dbReference type="InterPro" id="IPR050121">
    <property type="entry name" value="Cytochrome_P450_monoxygenase"/>
</dbReference>
<reference evidence="9 10" key="1">
    <citation type="submission" date="2018-12" db="EMBL/GenBank/DDBJ databases">
        <title>Draft genome sequence of Xylaria grammica IHI A82.</title>
        <authorList>
            <person name="Buettner E."/>
            <person name="Kellner H."/>
        </authorList>
    </citation>
    <scope>NUCLEOTIDE SEQUENCE [LARGE SCALE GENOMIC DNA]</scope>
    <source>
        <strain evidence="9 10">IHI A82</strain>
    </source>
</reference>
<name>A0A439DHC4_9PEZI</name>
<dbReference type="PRINTS" id="PR00385">
    <property type="entry name" value="P450"/>
</dbReference>
<dbReference type="GO" id="GO:0020037">
    <property type="term" value="F:heme binding"/>
    <property type="evidence" value="ECO:0007669"/>
    <property type="project" value="InterPro"/>
</dbReference>
<dbReference type="Gene3D" id="1.10.630.10">
    <property type="entry name" value="Cytochrome P450"/>
    <property type="match status" value="1"/>
</dbReference>
<dbReference type="Proteomes" id="UP000286045">
    <property type="component" value="Unassembled WGS sequence"/>
</dbReference>
<dbReference type="PANTHER" id="PTHR24305:SF107">
    <property type="entry name" value="P450, PUTATIVE (EUROFUNG)-RELATED"/>
    <property type="match status" value="1"/>
</dbReference>
<evidence type="ECO:0000256" key="4">
    <source>
        <dbReference type="ARBA" id="ARBA00022723"/>
    </source>
</evidence>
<keyword evidence="7" id="KW-0503">Monooxygenase</keyword>
<dbReference type="GO" id="GO:0016705">
    <property type="term" value="F:oxidoreductase activity, acting on paired donors, with incorporation or reduction of molecular oxygen"/>
    <property type="evidence" value="ECO:0007669"/>
    <property type="project" value="InterPro"/>
</dbReference>
<dbReference type="PRINTS" id="PR00463">
    <property type="entry name" value="EP450I"/>
</dbReference>
<keyword evidence="4 8" id="KW-0479">Metal-binding</keyword>
<accession>A0A439DHC4</accession>
<dbReference type="AlphaFoldDB" id="A0A439DHC4"/>
<keyword evidence="3 8" id="KW-0349">Heme</keyword>
<gene>
    <name evidence="9" type="ORF">EKO27_g1289</name>
</gene>
<protein>
    <recommendedName>
        <fullName evidence="11">Cytochrome P450</fullName>
    </recommendedName>
</protein>
<keyword evidence="10" id="KW-1185">Reference proteome</keyword>
<evidence type="ECO:0000256" key="2">
    <source>
        <dbReference type="ARBA" id="ARBA00005179"/>
    </source>
</evidence>